<name>A0A0Q9XGF4_DROMO</name>
<proteinExistence type="predicted"/>
<feature type="domain" description="MADF" evidence="2">
    <location>
        <begin position="16"/>
        <end position="115"/>
    </location>
</feature>
<evidence type="ECO:0000313" key="4">
    <source>
        <dbReference type="Proteomes" id="UP000009192"/>
    </source>
</evidence>
<reference evidence="3 4" key="1">
    <citation type="journal article" date="2007" name="Nature">
        <title>Evolution of genes and genomes on the Drosophila phylogeny.</title>
        <authorList>
            <consortium name="Drosophila 12 Genomes Consortium"/>
            <person name="Clark A.G."/>
            <person name="Eisen M.B."/>
            <person name="Smith D.R."/>
            <person name="Bergman C.M."/>
            <person name="Oliver B."/>
            <person name="Markow T.A."/>
            <person name="Kaufman T.C."/>
            <person name="Kellis M."/>
            <person name="Gelbart W."/>
            <person name="Iyer V.N."/>
            <person name="Pollard D.A."/>
            <person name="Sackton T.B."/>
            <person name="Larracuente A.M."/>
            <person name="Singh N.D."/>
            <person name="Abad J.P."/>
            <person name="Abt D.N."/>
            <person name="Adryan B."/>
            <person name="Aguade M."/>
            <person name="Akashi H."/>
            <person name="Anderson W.W."/>
            <person name="Aquadro C.F."/>
            <person name="Ardell D.H."/>
            <person name="Arguello R."/>
            <person name="Artieri C.G."/>
            <person name="Barbash D.A."/>
            <person name="Barker D."/>
            <person name="Barsanti P."/>
            <person name="Batterham P."/>
            <person name="Batzoglou S."/>
            <person name="Begun D."/>
            <person name="Bhutkar A."/>
            <person name="Blanco E."/>
            <person name="Bosak S.A."/>
            <person name="Bradley R.K."/>
            <person name="Brand A.D."/>
            <person name="Brent M.R."/>
            <person name="Brooks A.N."/>
            <person name="Brown R.H."/>
            <person name="Butlin R.K."/>
            <person name="Caggese C."/>
            <person name="Calvi B.R."/>
            <person name="Bernardo de Carvalho A."/>
            <person name="Caspi A."/>
            <person name="Castrezana S."/>
            <person name="Celniker S.E."/>
            <person name="Chang J.L."/>
            <person name="Chapple C."/>
            <person name="Chatterji S."/>
            <person name="Chinwalla A."/>
            <person name="Civetta A."/>
            <person name="Clifton S.W."/>
            <person name="Comeron J.M."/>
            <person name="Costello J.C."/>
            <person name="Coyne J.A."/>
            <person name="Daub J."/>
            <person name="David R.G."/>
            <person name="Delcher A.L."/>
            <person name="Delehaunty K."/>
            <person name="Do C.B."/>
            <person name="Ebling H."/>
            <person name="Edwards K."/>
            <person name="Eickbush T."/>
            <person name="Evans J.D."/>
            <person name="Filipski A."/>
            <person name="Findeiss S."/>
            <person name="Freyhult E."/>
            <person name="Fulton L."/>
            <person name="Fulton R."/>
            <person name="Garcia A.C."/>
            <person name="Gardiner A."/>
            <person name="Garfield D.A."/>
            <person name="Garvin B.E."/>
            <person name="Gibson G."/>
            <person name="Gilbert D."/>
            <person name="Gnerre S."/>
            <person name="Godfrey J."/>
            <person name="Good R."/>
            <person name="Gotea V."/>
            <person name="Gravely B."/>
            <person name="Greenberg A.J."/>
            <person name="Griffiths-Jones S."/>
            <person name="Gross S."/>
            <person name="Guigo R."/>
            <person name="Gustafson E.A."/>
            <person name="Haerty W."/>
            <person name="Hahn M.W."/>
            <person name="Halligan D.L."/>
            <person name="Halpern A.L."/>
            <person name="Halter G.M."/>
            <person name="Han M.V."/>
            <person name="Heger A."/>
            <person name="Hillier L."/>
            <person name="Hinrichs A.S."/>
            <person name="Holmes I."/>
            <person name="Hoskins R.A."/>
            <person name="Hubisz M.J."/>
            <person name="Hultmark D."/>
            <person name="Huntley M.A."/>
            <person name="Jaffe D.B."/>
            <person name="Jagadeeshan S."/>
            <person name="Jeck W.R."/>
            <person name="Johnson J."/>
            <person name="Jones C.D."/>
            <person name="Jordan W.C."/>
            <person name="Karpen G.H."/>
            <person name="Kataoka E."/>
            <person name="Keightley P.D."/>
            <person name="Kheradpour P."/>
            <person name="Kirkness E.F."/>
            <person name="Koerich L.B."/>
            <person name="Kristiansen K."/>
            <person name="Kudrna D."/>
            <person name="Kulathinal R.J."/>
            <person name="Kumar S."/>
            <person name="Kwok R."/>
            <person name="Lander E."/>
            <person name="Langley C.H."/>
            <person name="Lapoint R."/>
            <person name="Lazzaro B.P."/>
            <person name="Lee S.J."/>
            <person name="Levesque L."/>
            <person name="Li R."/>
            <person name="Lin C.F."/>
            <person name="Lin M.F."/>
            <person name="Lindblad-Toh K."/>
            <person name="Llopart A."/>
            <person name="Long M."/>
            <person name="Low L."/>
            <person name="Lozovsky E."/>
            <person name="Lu J."/>
            <person name="Luo M."/>
            <person name="Machado C.A."/>
            <person name="Makalowski W."/>
            <person name="Marzo M."/>
            <person name="Matsuda M."/>
            <person name="Matzkin L."/>
            <person name="McAllister B."/>
            <person name="McBride C.S."/>
            <person name="McKernan B."/>
            <person name="McKernan K."/>
            <person name="Mendez-Lago M."/>
            <person name="Minx P."/>
            <person name="Mollenhauer M.U."/>
            <person name="Montooth K."/>
            <person name="Mount S.M."/>
            <person name="Mu X."/>
            <person name="Myers E."/>
            <person name="Negre B."/>
            <person name="Newfeld S."/>
            <person name="Nielsen R."/>
            <person name="Noor M.A."/>
            <person name="O'Grady P."/>
            <person name="Pachter L."/>
            <person name="Papaceit M."/>
            <person name="Parisi M.J."/>
            <person name="Parisi M."/>
            <person name="Parts L."/>
            <person name="Pedersen J.S."/>
            <person name="Pesole G."/>
            <person name="Phillippy A.M."/>
            <person name="Ponting C.P."/>
            <person name="Pop M."/>
            <person name="Porcelli D."/>
            <person name="Powell J.R."/>
            <person name="Prohaska S."/>
            <person name="Pruitt K."/>
            <person name="Puig M."/>
            <person name="Quesneville H."/>
            <person name="Ram K.R."/>
            <person name="Rand D."/>
            <person name="Rasmussen M.D."/>
            <person name="Reed L.K."/>
            <person name="Reenan R."/>
            <person name="Reily A."/>
            <person name="Remington K.A."/>
            <person name="Rieger T.T."/>
            <person name="Ritchie M.G."/>
            <person name="Robin C."/>
            <person name="Rogers Y.H."/>
            <person name="Rohde C."/>
            <person name="Rozas J."/>
            <person name="Rubenfield M.J."/>
            <person name="Ruiz A."/>
            <person name="Russo S."/>
            <person name="Salzberg S.L."/>
            <person name="Sanchez-Gracia A."/>
            <person name="Saranga D.J."/>
            <person name="Sato H."/>
            <person name="Schaeffer S.W."/>
            <person name="Schatz M.C."/>
            <person name="Schlenke T."/>
            <person name="Schwartz R."/>
            <person name="Segarra C."/>
            <person name="Singh R.S."/>
            <person name="Sirot L."/>
            <person name="Sirota M."/>
            <person name="Sisneros N.B."/>
            <person name="Smith C.D."/>
            <person name="Smith T.F."/>
            <person name="Spieth J."/>
            <person name="Stage D.E."/>
            <person name="Stark A."/>
            <person name="Stephan W."/>
            <person name="Strausberg R.L."/>
            <person name="Strempel S."/>
            <person name="Sturgill D."/>
            <person name="Sutton G."/>
            <person name="Sutton G.G."/>
            <person name="Tao W."/>
            <person name="Teichmann S."/>
            <person name="Tobari Y.N."/>
            <person name="Tomimura Y."/>
            <person name="Tsolas J.M."/>
            <person name="Valente V.L."/>
            <person name="Venter E."/>
            <person name="Venter J.C."/>
            <person name="Vicario S."/>
            <person name="Vieira F.G."/>
            <person name="Vilella A.J."/>
            <person name="Villasante A."/>
            <person name="Walenz B."/>
            <person name="Wang J."/>
            <person name="Wasserman M."/>
            <person name="Watts T."/>
            <person name="Wilson D."/>
            <person name="Wilson R.K."/>
            <person name="Wing R.A."/>
            <person name="Wolfner M.F."/>
            <person name="Wong A."/>
            <person name="Wong G.K."/>
            <person name="Wu C.I."/>
            <person name="Wu G."/>
            <person name="Yamamoto D."/>
            <person name="Yang H.P."/>
            <person name="Yang S.P."/>
            <person name="Yorke J.A."/>
            <person name="Yoshida K."/>
            <person name="Zdobnov E."/>
            <person name="Zhang P."/>
            <person name="Zhang Y."/>
            <person name="Zimin A.V."/>
            <person name="Baldwin J."/>
            <person name="Abdouelleil A."/>
            <person name="Abdulkadir J."/>
            <person name="Abebe A."/>
            <person name="Abera B."/>
            <person name="Abreu J."/>
            <person name="Acer S.C."/>
            <person name="Aftuck L."/>
            <person name="Alexander A."/>
            <person name="An P."/>
            <person name="Anderson E."/>
            <person name="Anderson S."/>
            <person name="Arachi H."/>
            <person name="Azer M."/>
            <person name="Bachantsang P."/>
            <person name="Barry A."/>
            <person name="Bayul T."/>
            <person name="Berlin A."/>
            <person name="Bessette D."/>
            <person name="Bloom T."/>
            <person name="Blye J."/>
            <person name="Boguslavskiy L."/>
            <person name="Bonnet C."/>
            <person name="Boukhgalter B."/>
            <person name="Bourzgui I."/>
            <person name="Brown A."/>
            <person name="Cahill P."/>
            <person name="Channer S."/>
            <person name="Cheshatsang Y."/>
            <person name="Chuda L."/>
            <person name="Citroen M."/>
            <person name="Collymore A."/>
            <person name="Cooke P."/>
            <person name="Costello M."/>
            <person name="D'Aco K."/>
            <person name="Daza R."/>
            <person name="De Haan G."/>
            <person name="DeGray S."/>
            <person name="DeMaso C."/>
            <person name="Dhargay N."/>
            <person name="Dooley K."/>
            <person name="Dooley E."/>
            <person name="Doricent M."/>
            <person name="Dorje P."/>
            <person name="Dorjee K."/>
            <person name="Dupes A."/>
            <person name="Elong R."/>
            <person name="Falk J."/>
            <person name="Farina A."/>
            <person name="Faro S."/>
            <person name="Ferguson D."/>
            <person name="Fisher S."/>
            <person name="Foley C.D."/>
            <person name="Franke A."/>
            <person name="Friedrich D."/>
            <person name="Gadbois L."/>
            <person name="Gearin G."/>
            <person name="Gearin C.R."/>
            <person name="Giannoukos G."/>
            <person name="Goode T."/>
            <person name="Graham J."/>
            <person name="Grandbois E."/>
            <person name="Grewal S."/>
            <person name="Gyaltsen K."/>
            <person name="Hafez N."/>
            <person name="Hagos B."/>
            <person name="Hall J."/>
            <person name="Henson C."/>
            <person name="Hollinger A."/>
            <person name="Honan T."/>
            <person name="Huard M.D."/>
            <person name="Hughes L."/>
            <person name="Hurhula B."/>
            <person name="Husby M.E."/>
            <person name="Kamat A."/>
            <person name="Kanga B."/>
            <person name="Kashin S."/>
            <person name="Khazanovich D."/>
            <person name="Kisner P."/>
            <person name="Lance K."/>
            <person name="Lara M."/>
            <person name="Lee W."/>
            <person name="Lennon N."/>
            <person name="Letendre F."/>
            <person name="LeVine R."/>
            <person name="Lipovsky A."/>
            <person name="Liu X."/>
            <person name="Liu J."/>
            <person name="Liu S."/>
            <person name="Lokyitsang T."/>
            <person name="Lokyitsang Y."/>
            <person name="Lubonja R."/>
            <person name="Lui A."/>
            <person name="MacDonald P."/>
            <person name="Magnisalis V."/>
            <person name="Maru K."/>
            <person name="Matthews C."/>
            <person name="McCusker W."/>
            <person name="McDonough S."/>
            <person name="Mehta T."/>
            <person name="Meldrim J."/>
            <person name="Meneus L."/>
            <person name="Mihai O."/>
            <person name="Mihalev A."/>
            <person name="Mihova T."/>
            <person name="Mittelman R."/>
            <person name="Mlenga V."/>
            <person name="Montmayeur A."/>
            <person name="Mulrain L."/>
            <person name="Navidi A."/>
            <person name="Naylor J."/>
            <person name="Negash T."/>
            <person name="Nguyen T."/>
            <person name="Nguyen N."/>
            <person name="Nicol R."/>
            <person name="Norbu C."/>
            <person name="Norbu N."/>
            <person name="Novod N."/>
            <person name="O'Neill B."/>
            <person name="Osman S."/>
            <person name="Markiewicz E."/>
            <person name="Oyono O.L."/>
            <person name="Patti C."/>
            <person name="Phunkhang P."/>
            <person name="Pierre F."/>
            <person name="Priest M."/>
            <person name="Raghuraman S."/>
            <person name="Rege F."/>
            <person name="Reyes R."/>
            <person name="Rise C."/>
            <person name="Rogov P."/>
            <person name="Ross K."/>
            <person name="Ryan E."/>
            <person name="Settipalli S."/>
            <person name="Shea T."/>
            <person name="Sherpa N."/>
            <person name="Shi L."/>
            <person name="Shih D."/>
            <person name="Sparrow T."/>
            <person name="Spaulding J."/>
            <person name="Stalker J."/>
            <person name="Stange-Thomann N."/>
            <person name="Stavropoulos S."/>
            <person name="Stone C."/>
            <person name="Strader C."/>
            <person name="Tesfaye S."/>
            <person name="Thomson T."/>
            <person name="Thoulutsang Y."/>
            <person name="Thoulutsang D."/>
            <person name="Topham K."/>
            <person name="Topping I."/>
            <person name="Tsamla T."/>
            <person name="Vassiliev H."/>
            <person name="Vo A."/>
            <person name="Wangchuk T."/>
            <person name="Wangdi T."/>
            <person name="Weiand M."/>
            <person name="Wilkinson J."/>
            <person name="Wilson A."/>
            <person name="Yadav S."/>
            <person name="Young G."/>
            <person name="Yu Q."/>
            <person name="Zembek L."/>
            <person name="Zhong D."/>
            <person name="Zimmer A."/>
            <person name="Zwirko Z."/>
            <person name="Jaffe D.B."/>
            <person name="Alvarez P."/>
            <person name="Brockman W."/>
            <person name="Butler J."/>
            <person name="Chin C."/>
            <person name="Gnerre S."/>
            <person name="Grabherr M."/>
            <person name="Kleber M."/>
            <person name="Mauceli E."/>
            <person name="MacCallum I."/>
        </authorList>
    </citation>
    <scope>NUCLEOTIDE SEQUENCE [LARGE SCALE GENOMIC DNA]</scope>
    <source>
        <strain evidence="4">Tucson 15081-1352.22</strain>
    </source>
</reference>
<protein>
    <submittedName>
        <fullName evidence="3">Uncharacterized protein, isoform A</fullName>
    </submittedName>
</protein>
<feature type="region of interest" description="Disordered" evidence="1">
    <location>
        <begin position="159"/>
        <end position="198"/>
    </location>
</feature>
<dbReference type="InterPro" id="IPR039353">
    <property type="entry name" value="TF_Adf1"/>
</dbReference>
<dbReference type="OrthoDB" id="6616165at2759"/>
<gene>
    <name evidence="3" type="primary">Dmoj\GI26723</name>
    <name evidence="3" type="ORF">Dmoj_GI26723</name>
</gene>
<dbReference type="Pfam" id="PF10545">
    <property type="entry name" value="MADF_DNA_bdg"/>
    <property type="match status" value="1"/>
</dbReference>
<sequence length="256" mass="29348">MSKKNKVVWTDEILLYIIKHVKAAPFVWDHSHPHFAYKSKKAKFWSLLADKVNSYGGFSSTTPITKEALQKKWTNMKTYYLFEESKSRRIGVDAENYSTTWKFRLRLSFLSSALDTPARAQQISSAVSTCRTALPPTASDGSFDLSEDDPLATQECQPPITIKTEEPSVENSPPLNEPDNEEETILPSAPKRPKESPILEVRTPRKAHKSYFYHYGMTIAQDLDQLDEDYKIDAKLEIMQIIAKYKREQYLSQTDS</sequence>
<dbReference type="SMART" id="SM00595">
    <property type="entry name" value="MADF"/>
    <property type="match status" value="1"/>
</dbReference>
<accession>A0A0Q9XGF4</accession>
<dbReference type="EMBL" id="CH933807">
    <property type="protein sequence ID" value="KRG03297.1"/>
    <property type="molecule type" value="Genomic_DNA"/>
</dbReference>
<evidence type="ECO:0000259" key="2">
    <source>
        <dbReference type="PROSITE" id="PS51029"/>
    </source>
</evidence>
<evidence type="ECO:0000313" key="3">
    <source>
        <dbReference type="EMBL" id="KRG03297.1"/>
    </source>
</evidence>
<evidence type="ECO:0000256" key="1">
    <source>
        <dbReference type="SAM" id="MobiDB-lite"/>
    </source>
</evidence>
<organism evidence="3 4">
    <name type="scientific">Drosophila mojavensis</name>
    <name type="common">Fruit fly</name>
    <dbReference type="NCBI Taxonomy" id="7230"/>
    <lineage>
        <taxon>Eukaryota</taxon>
        <taxon>Metazoa</taxon>
        <taxon>Ecdysozoa</taxon>
        <taxon>Arthropoda</taxon>
        <taxon>Hexapoda</taxon>
        <taxon>Insecta</taxon>
        <taxon>Pterygota</taxon>
        <taxon>Neoptera</taxon>
        <taxon>Endopterygota</taxon>
        <taxon>Diptera</taxon>
        <taxon>Brachycera</taxon>
        <taxon>Muscomorpha</taxon>
        <taxon>Ephydroidea</taxon>
        <taxon>Drosophilidae</taxon>
        <taxon>Drosophila</taxon>
    </lineage>
</organism>
<dbReference type="AlphaFoldDB" id="A0A0Q9XGF4"/>
<dbReference type="Proteomes" id="UP000009192">
    <property type="component" value="Unassembled WGS sequence"/>
</dbReference>
<dbReference type="PANTHER" id="PTHR12243">
    <property type="entry name" value="MADF DOMAIN TRANSCRIPTION FACTOR"/>
    <property type="match status" value="1"/>
</dbReference>
<dbReference type="PROSITE" id="PS51029">
    <property type="entry name" value="MADF"/>
    <property type="match status" value="1"/>
</dbReference>
<dbReference type="InterPro" id="IPR006578">
    <property type="entry name" value="MADF-dom"/>
</dbReference>
<dbReference type="PANTHER" id="PTHR12243:SF67">
    <property type="entry name" value="COREPRESSOR OF PANGOLIN, ISOFORM A-RELATED"/>
    <property type="match status" value="1"/>
</dbReference>
<dbReference type="InParanoid" id="A0A0Q9XGF4"/>
<keyword evidence="4" id="KW-1185">Reference proteome</keyword>
<dbReference type="SMR" id="A0A0Q9XGF4"/>